<dbReference type="Gene3D" id="2.30.110.10">
    <property type="entry name" value="Electron Transport, Fmn-binding Protein, Chain A"/>
    <property type="match status" value="1"/>
</dbReference>
<dbReference type="RefSeq" id="WP_134214662.1">
    <property type="nucleotide sequence ID" value="NZ_QFFZ01000038.1"/>
</dbReference>
<dbReference type="PANTHER" id="PTHR34818:SF1">
    <property type="entry name" value="PROTEIN BLI-3"/>
    <property type="match status" value="1"/>
</dbReference>
<dbReference type="SUPFAM" id="SSF50475">
    <property type="entry name" value="FMN-binding split barrel"/>
    <property type="match status" value="1"/>
</dbReference>
<gene>
    <name evidence="2" type="ORF">Pmgp_02874</name>
</gene>
<dbReference type="Proteomes" id="UP000297597">
    <property type="component" value="Unassembled WGS sequence"/>
</dbReference>
<dbReference type="InterPro" id="IPR012349">
    <property type="entry name" value="Split_barrel_FMN-bd"/>
</dbReference>
<reference evidence="2 3" key="1">
    <citation type="journal article" date="2018" name="Environ. Microbiol.">
        <title>Novel energy conservation strategies and behaviour of Pelotomaculum schinkii driving syntrophic propionate catabolism.</title>
        <authorList>
            <person name="Hidalgo-Ahumada C.A.P."/>
            <person name="Nobu M.K."/>
            <person name="Narihiro T."/>
            <person name="Tamaki H."/>
            <person name="Liu W.T."/>
            <person name="Kamagata Y."/>
            <person name="Stams A.J.M."/>
            <person name="Imachi H."/>
            <person name="Sousa D.Z."/>
        </authorList>
    </citation>
    <scope>NUCLEOTIDE SEQUENCE [LARGE SCALE GENOMIC DNA]</scope>
    <source>
        <strain evidence="2 3">MGP</strain>
    </source>
</reference>
<dbReference type="Pfam" id="PF01243">
    <property type="entry name" value="PNPOx_N"/>
    <property type="match status" value="1"/>
</dbReference>
<keyword evidence="3" id="KW-1185">Reference proteome</keyword>
<dbReference type="OrthoDB" id="9792542at2"/>
<dbReference type="AlphaFoldDB" id="A0A4Y7RLA8"/>
<accession>A0A4Y7RLA8</accession>
<sequence>MKEVLDILNDRSAIGYLATVDDGKPRVRPWGFMFEENGRLYFCTSSEKDVYKQLTSVPYIEYSKTTKDMVWVRVSGKIQFDEDIKKKERMFEAAPMLEGLYQTPDNPVFKAFYLEHGKAVINDFSPEPPRIFEF</sequence>
<evidence type="ECO:0000259" key="1">
    <source>
        <dbReference type="Pfam" id="PF01243"/>
    </source>
</evidence>
<dbReference type="EMBL" id="QFFZ01000038">
    <property type="protein sequence ID" value="TEB09778.1"/>
    <property type="molecule type" value="Genomic_DNA"/>
</dbReference>
<evidence type="ECO:0000313" key="3">
    <source>
        <dbReference type="Proteomes" id="UP000297597"/>
    </source>
</evidence>
<protein>
    <recommendedName>
        <fullName evidence="1">Pyridoxamine 5'-phosphate oxidase N-terminal domain-containing protein</fullName>
    </recommendedName>
</protein>
<evidence type="ECO:0000313" key="2">
    <source>
        <dbReference type="EMBL" id="TEB09778.1"/>
    </source>
</evidence>
<feature type="domain" description="Pyridoxamine 5'-phosphate oxidase N-terminal" evidence="1">
    <location>
        <begin position="3"/>
        <end position="91"/>
    </location>
</feature>
<organism evidence="2 3">
    <name type="scientific">Pelotomaculum propionicicum</name>
    <dbReference type="NCBI Taxonomy" id="258475"/>
    <lineage>
        <taxon>Bacteria</taxon>
        <taxon>Bacillati</taxon>
        <taxon>Bacillota</taxon>
        <taxon>Clostridia</taxon>
        <taxon>Eubacteriales</taxon>
        <taxon>Desulfotomaculaceae</taxon>
        <taxon>Pelotomaculum</taxon>
    </lineage>
</organism>
<dbReference type="PANTHER" id="PTHR34818">
    <property type="entry name" value="PROTEIN BLI-3"/>
    <property type="match status" value="1"/>
</dbReference>
<name>A0A4Y7RLA8_9FIRM</name>
<dbReference type="InterPro" id="IPR052917">
    <property type="entry name" value="Stress-Dev_Protein"/>
</dbReference>
<proteinExistence type="predicted"/>
<comment type="caution">
    <text evidence="2">The sequence shown here is derived from an EMBL/GenBank/DDBJ whole genome shotgun (WGS) entry which is preliminary data.</text>
</comment>
<dbReference type="InterPro" id="IPR011576">
    <property type="entry name" value="Pyridox_Oxase_N"/>
</dbReference>